<protein>
    <submittedName>
        <fullName evidence="3">Uncharacterized protein LOC105843063 isoform X2</fullName>
    </submittedName>
</protein>
<keyword evidence="2" id="KW-1185">Reference proteome</keyword>
<evidence type="ECO:0000313" key="2">
    <source>
        <dbReference type="Proteomes" id="UP001652625"/>
    </source>
</evidence>
<feature type="compositionally biased region" description="Basic and acidic residues" evidence="1">
    <location>
        <begin position="26"/>
        <end position="36"/>
    </location>
</feature>
<dbReference type="Proteomes" id="UP001652625">
    <property type="component" value="Chromosome 11"/>
</dbReference>
<feature type="region of interest" description="Disordered" evidence="1">
    <location>
        <begin position="1"/>
        <end position="47"/>
    </location>
</feature>
<evidence type="ECO:0000313" key="3">
    <source>
        <dbReference type="RefSeq" id="XP_065665021.1"/>
    </source>
</evidence>
<sequence length="1249" mass="139879">MKSVREKDKENSKQTPKKARPAPDFSKLHKQWDSKLQKGKAVTKKPLTDSQPFQLTCAGKYISPKRDSSFQVDEKAKESILDCKGIQDNQVVKKNRATIADCTRGVVRSSIPRPSFGCRAPTSRQSFSCHAAKFPVHPNKSLDKDLNVLSVEKNASIVRHKNNTSIPSIVSFEGSFIEESNNVKMENNEKEIESKNVLENRSVKAQQMQGFMVDFKTDNNALKSILSEEGLPFFNTPAKRSSQFGPLKKRSSERVAPFSRLSSIKNPVGRATLAVSRSNALGMSQLNKPRWSIFSRDSFSTKPDLLTWLKELAENPSFKKSICKEDSLIQSSTDRNLLSTSDIIGSKTKFNATVVGYQGGLNEMPTNKSILKDNNLEKISKHTLMDDIQHLKEDCSKLSSETKVDLFESKLKCKNEKPLVTFSRHSKFESPSIINKGLHYKTSPVSKCANHFVLSRNNIDAVNGIECNLKSSFTSTSSPLITSKKTASLSTIKKVHWADIQHTKEVPSVCSQPTAHQIQFVMPAEHPLDKSPPKTLVNDYIQKLSSTKVNPPTYSSKNDPVISWSDVLRQELLTSLNDTSENWDHPGKIDSNPVSAVSDSLTKNLINFKDDYNDPQFDLNDISSFHSQNNLQSTLITTPLVTKVPPTSQHNSQLVEHPSKMSLIDLDESFRKDCTFPFSHNTLIDKEKESRDVDCLENTFDLKTNKLNSYLEETSGDNFIYIKKDEQTSVELSEQDIETSVEKSMVAKNKKKSKHRNSYLEKICGDFFTYISDDENPLPSTIDDTQSTCSLDHKVSKLNRNNDCLSKLKSPNSQYKDETKLLPVDTSSSFLMNNLSSTESLTNLVDVCEYLPVKLNQVSTSSNFNPELVNSSIDSFVHSQDSVTKYSLRKDNILMVSTSSPSSLVICSSVANIRSPSMSVFPQSTMQFGKTSLARSTQEPLKSSILRPSKLLESKEIKNDGSSNSDIKTTSTSIVKTNLDSELLFRFASLSTNPNDCQNLSSMKLNENQQNILKPSILSSSLNRPNNDTLKTLKNVDSFNNFSSNSTHPLFSQAQFPVNPLFKKDATIINSNTNCTNNLILGSENSVQFENNGVDDDEDLCLVFSKPNITNLTSHRFQRTAFSPSRDSLPSEEYNKNKNNLIGVSEENSAFRHIAPRCNVFPKIFYNNIAASKPSEQLKQLQYLMLNMELPNKYNAMLDAEVSVCSKFVEINQMFIKSEMLIRHGALDPVSQLLTFGDGKHFVPINVYA</sequence>
<name>A0ABM4CSY3_HYDVU</name>
<proteinExistence type="predicted"/>
<feature type="compositionally biased region" description="Basic and acidic residues" evidence="1">
    <location>
        <begin position="1"/>
        <end position="12"/>
    </location>
</feature>
<organism evidence="2 3">
    <name type="scientific">Hydra vulgaris</name>
    <name type="common">Hydra</name>
    <name type="synonym">Hydra attenuata</name>
    <dbReference type="NCBI Taxonomy" id="6087"/>
    <lineage>
        <taxon>Eukaryota</taxon>
        <taxon>Metazoa</taxon>
        <taxon>Cnidaria</taxon>
        <taxon>Hydrozoa</taxon>
        <taxon>Hydroidolina</taxon>
        <taxon>Anthoathecata</taxon>
        <taxon>Aplanulata</taxon>
        <taxon>Hydridae</taxon>
        <taxon>Hydra</taxon>
    </lineage>
</organism>
<dbReference type="RefSeq" id="XP_065665021.1">
    <property type="nucleotide sequence ID" value="XM_065808949.1"/>
</dbReference>
<evidence type="ECO:0000256" key="1">
    <source>
        <dbReference type="SAM" id="MobiDB-lite"/>
    </source>
</evidence>
<reference evidence="3" key="1">
    <citation type="submission" date="2025-08" db="UniProtKB">
        <authorList>
            <consortium name="RefSeq"/>
        </authorList>
    </citation>
    <scope>IDENTIFICATION</scope>
</reference>
<dbReference type="GeneID" id="105843063"/>
<accession>A0ABM4CSY3</accession>
<gene>
    <name evidence="3" type="primary">LOC105843063</name>
</gene>